<evidence type="ECO:0000313" key="2">
    <source>
        <dbReference type="EMBL" id="MFD2728025.1"/>
    </source>
</evidence>
<dbReference type="RefSeq" id="WP_379979027.1">
    <property type="nucleotide sequence ID" value="NZ_JBHUMO010000005.1"/>
</dbReference>
<feature type="transmembrane region" description="Helical" evidence="1">
    <location>
        <begin position="28"/>
        <end position="48"/>
    </location>
</feature>
<protein>
    <submittedName>
        <fullName evidence="2">YjzD family protein</fullName>
    </submittedName>
</protein>
<evidence type="ECO:0000313" key="3">
    <source>
        <dbReference type="Proteomes" id="UP001597427"/>
    </source>
</evidence>
<proteinExistence type="predicted"/>
<comment type="caution">
    <text evidence="2">The sequence shown here is derived from an EMBL/GenBank/DDBJ whole genome shotgun (WGS) entry which is preliminary data.</text>
</comment>
<dbReference type="EMBL" id="JBHUMO010000005">
    <property type="protein sequence ID" value="MFD2728025.1"/>
    <property type="molecule type" value="Genomic_DNA"/>
</dbReference>
<organism evidence="2 3">
    <name type="scientific">Enterococcus camelliae</name>
    <dbReference type="NCBI Taxonomy" id="453959"/>
    <lineage>
        <taxon>Bacteria</taxon>
        <taxon>Bacillati</taxon>
        <taxon>Bacillota</taxon>
        <taxon>Bacilli</taxon>
        <taxon>Lactobacillales</taxon>
        <taxon>Enterococcaceae</taxon>
        <taxon>Enterococcus</taxon>
    </lineage>
</organism>
<dbReference type="Proteomes" id="UP001597427">
    <property type="component" value="Unassembled WGS sequence"/>
</dbReference>
<keyword evidence="1" id="KW-1133">Transmembrane helix</keyword>
<keyword evidence="1" id="KW-0812">Transmembrane</keyword>
<keyword evidence="1" id="KW-0472">Membrane</keyword>
<evidence type="ECO:0000256" key="1">
    <source>
        <dbReference type="SAM" id="Phobius"/>
    </source>
</evidence>
<keyword evidence="3" id="KW-1185">Reference proteome</keyword>
<accession>A0ABW5TH52</accession>
<dbReference type="Pfam" id="PF11151">
    <property type="entry name" value="DUF2929"/>
    <property type="match status" value="1"/>
</dbReference>
<name>A0ABW5TH52_9ENTE</name>
<sequence length="63" mass="6980">MRYFVTFFWTIILGQVVGYLGSSLMSATYHFQTCLILSIIVAIVIILFSEVGTAGQTDSQAKE</sequence>
<reference evidence="3" key="1">
    <citation type="journal article" date="2019" name="Int. J. Syst. Evol. Microbiol.">
        <title>The Global Catalogue of Microorganisms (GCM) 10K type strain sequencing project: providing services to taxonomists for standard genome sequencing and annotation.</title>
        <authorList>
            <consortium name="The Broad Institute Genomics Platform"/>
            <consortium name="The Broad Institute Genome Sequencing Center for Infectious Disease"/>
            <person name="Wu L."/>
            <person name="Ma J."/>
        </authorList>
    </citation>
    <scope>NUCLEOTIDE SEQUENCE [LARGE SCALE GENOMIC DNA]</scope>
    <source>
        <strain evidence="3">TISTR 932</strain>
    </source>
</reference>
<dbReference type="InterPro" id="IPR021324">
    <property type="entry name" value="DUF2929"/>
</dbReference>
<gene>
    <name evidence="2" type="ORF">ACFSR0_01050</name>
</gene>